<dbReference type="GO" id="GO:0016740">
    <property type="term" value="F:transferase activity"/>
    <property type="evidence" value="ECO:0007669"/>
    <property type="project" value="UniProtKB-KW"/>
</dbReference>
<sequence length="26" mass="3067">MEKILVIRNDKLGDFMQAWPAFAMLK</sequence>
<evidence type="ECO:0000313" key="2">
    <source>
        <dbReference type="Proteomes" id="UP000318695"/>
    </source>
</evidence>
<organism evidence="1 2">
    <name type="scientific">Haemophilus haemolyticus</name>
    <dbReference type="NCBI Taxonomy" id="726"/>
    <lineage>
        <taxon>Bacteria</taxon>
        <taxon>Pseudomonadati</taxon>
        <taxon>Pseudomonadota</taxon>
        <taxon>Gammaproteobacteria</taxon>
        <taxon>Pasteurellales</taxon>
        <taxon>Pasteurellaceae</taxon>
        <taxon>Haemophilus</taxon>
    </lineage>
</organism>
<evidence type="ECO:0000313" key="1">
    <source>
        <dbReference type="EMBL" id="TPG97749.1"/>
    </source>
</evidence>
<accession>A0A502JFP8</accession>
<keyword evidence="1" id="KW-0808">Transferase</keyword>
<dbReference type="Proteomes" id="UP000318695">
    <property type="component" value="Unassembled WGS sequence"/>
</dbReference>
<feature type="non-terminal residue" evidence="1">
    <location>
        <position position="26"/>
    </location>
</feature>
<dbReference type="EMBL" id="SDPI01000050">
    <property type="protein sequence ID" value="TPG97749.1"/>
    <property type="molecule type" value="Genomic_DNA"/>
</dbReference>
<comment type="caution">
    <text evidence="1">The sequence shown here is derived from an EMBL/GenBank/DDBJ whole genome shotgun (WGS) entry which is preliminary data.</text>
</comment>
<reference evidence="1 2" key="1">
    <citation type="submission" date="2019-01" db="EMBL/GenBank/DDBJ databases">
        <title>Comparative genomic analysis identifies haemin-independent Haemophilus haemolyticus: a formal re-classification of Haemophilus intermedius.</title>
        <authorList>
            <person name="Harris T.M."/>
            <person name="Price E.P."/>
            <person name="Sarovich D.S."/>
            <person name="Norskov-Lauritsen N."/>
            <person name="Beissbarth J."/>
            <person name="Chang A.B."/>
            <person name="Smith-Vaughan H.C."/>
        </authorList>
    </citation>
    <scope>NUCLEOTIDE SEQUENCE [LARGE SCALE GENOMIC DNA]</scope>
    <source>
        <strain evidence="1 2">CCUG 30218</strain>
    </source>
</reference>
<dbReference type="SUPFAM" id="SSF53756">
    <property type="entry name" value="UDP-Glycosyltransferase/glycogen phosphorylase"/>
    <property type="match status" value="1"/>
</dbReference>
<dbReference type="AlphaFoldDB" id="A0A502JFP8"/>
<name>A0A502JFP8_HAEHA</name>
<proteinExistence type="predicted"/>
<protein>
    <submittedName>
        <fullName evidence="1">Lipopolysaccharide heptosyltransferase family protein</fullName>
    </submittedName>
</protein>
<gene>
    <name evidence="1" type="ORF">EUX54_08255</name>
</gene>
<dbReference type="Gene3D" id="3.40.50.2000">
    <property type="entry name" value="Glycogen Phosphorylase B"/>
    <property type="match status" value="1"/>
</dbReference>